<reference evidence="1" key="1">
    <citation type="submission" date="2020-03" db="EMBL/GenBank/DDBJ databases">
        <title>Site-based positive gene gene selection in Geosmithia morbida across the United States reveals a broad range of putative effectors and factors for local host and environmental adapation.</title>
        <authorList>
            <person name="Onufrak A."/>
            <person name="Murdoch R.W."/>
            <person name="Gazis R."/>
            <person name="Huff M."/>
            <person name="Staton M."/>
            <person name="Klingeman W."/>
            <person name="Hadziabdic D."/>
        </authorList>
    </citation>
    <scope>NUCLEOTIDE SEQUENCE</scope>
    <source>
        <strain evidence="1">1262</strain>
    </source>
</reference>
<organism evidence="1 2">
    <name type="scientific">Geosmithia morbida</name>
    <dbReference type="NCBI Taxonomy" id="1094350"/>
    <lineage>
        <taxon>Eukaryota</taxon>
        <taxon>Fungi</taxon>
        <taxon>Dikarya</taxon>
        <taxon>Ascomycota</taxon>
        <taxon>Pezizomycotina</taxon>
        <taxon>Sordariomycetes</taxon>
        <taxon>Hypocreomycetidae</taxon>
        <taxon>Hypocreales</taxon>
        <taxon>Bionectriaceae</taxon>
        <taxon>Geosmithia</taxon>
    </lineage>
</organism>
<gene>
    <name evidence="1" type="ORF">GMORB2_3415</name>
</gene>
<sequence>MRALRQLSRPVLGLRRSMCQKRSFYEAKGHFATINDRGVLVSSETDIYVGDPHEAYVSIMPDLGEAIRACVARQKDMGLAGQQDAKTLPMIFDHATRSFYHASEAGDQTGPSPSEWHLNKRNPYFLGVS</sequence>
<name>A0A9P5D300_9HYPO</name>
<protein>
    <submittedName>
        <fullName evidence="1">Uncharacterized protein</fullName>
    </submittedName>
</protein>
<proteinExistence type="predicted"/>
<evidence type="ECO:0000313" key="1">
    <source>
        <dbReference type="EMBL" id="KAF4120004.1"/>
    </source>
</evidence>
<comment type="caution">
    <text evidence="1">The sequence shown here is derived from an EMBL/GenBank/DDBJ whole genome shotgun (WGS) entry which is preliminary data.</text>
</comment>
<dbReference type="RefSeq" id="XP_035318656.1">
    <property type="nucleotide sequence ID" value="XM_035465391.1"/>
</dbReference>
<dbReference type="EMBL" id="JAANYQ010000019">
    <property type="protein sequence ID" value="KAF4120004.1"/>
    <property type="molecule type" value="Genomic_DNA"/>
</dbReference>
<keyword evidence="2" id="KW-1185">Reference proteome</keyword>
<dbReference type="OrthoDB" id="5330139at2759"/>
<accession>A0A9P5D300</accession>
<dbReference type="AlphaFoldDB" id="A0A9P5D300"/>
<evidence type="ECO:0000313" key="2">
    <source>
        <dbReference type="Proteomes" id="UP000749293"/>
    </source>
</evidence>
<dbReference type="Proteomes" id="UP000749293">
    <property type="component" value="Unassembled WGS sequence"/>
</dbReference>
<dbReference type="GeneID" id="55969643"/>